<gene>
    <name evidence="6" type="ORF">Asulf_01562</name>
</gene>
<dbReference type="PANTHER" id="PTHR43055:SF1">
    <property type="entry name" value="FORMATE-DEPENDENT PHOSPHORIBOSYLGLYCINAMIDE FORMYLTRANSFERASE"/>
    <property type="match status" value="1"/>
</dbReference>
<dbReference type="InterPro" id="IPR011761">
    <property type="entry name" value="ATP-grasp"/>
</dbReference>
<dbReference type="Gene3D" id="3.30.470.20">
    <property type="entry name" value="ATP-grasp fold, B domain"/>
    <property type="match status" value="1"/>
</dbReference>
<dbReference type="HOGENOM" id="CLU_057102_0_0_2"/>
<protein>
    <submittedName>
        <fullName evidence="6">Putative ATP-dependent carboligase related to biotin carboxylase</fullName>
    </submittedName>
</protein>
<evidence type="ECO:0000259" key="5">
    <source>
        <dbReference type="PROSITE" id="PS50975"/>
    </source>
</evidence>
<evidence type="ECO:0000313" key="7">
    <source>
        <dbReference type="Proteomes" id="UP000013307"/>
    </source>
</evidence>
<evidence type="ECO:0000256" key="3">
    <source>
        <dbReference type="ARBA" id="ARBA00022840"/>
    </source>
</evidence>
<dbReference type="InterPro" id="IPR016677">
    <property type="entry name" value="UCP016817_carboligase"/>
</dbReference>
<dbReference type="OrthoDB" id="11959at2157"/>
<dbReference type="PANTHER" id="PTHR43055">
    <property type="entry name" value="FORMATE-DEPENDENT PHOSPHORIBOSYLGLYCINAMIDE FORMYLTRANSFERASE"/>
    <property type="match status" value="1"/>
</dbReference>
<proteinExistence type="predicted"/>
<dbReference type="PROSITE" id="PS50975">
    <property type="entry name" value="ATP_GRASP"/>
    <property type="match status" value="1"/>
</dbReference>
<dbReference type="EMBL" id="CP005290">
    <property type="protein sequence ID" value="AGK61539.1"/>
    <property type="molecule type" value="Genomic_DNA"/>
</dbReference>
<evidence type="ECO:0000256" key="2">
    <source>
        <dbReference type="ARBA" id="ARBA00022741"/>
    </source>
</evidence>
<evidence type="ECO:0000256" key="1">
    <source>
        <dbReference type="ARBA" id="ARBA00022598"/>
    </source>
</evidence>
<dbReference type="Pfam" id="PF02655">
    <property type="entry name" value="ATP-grasp_3"/>
    <property type="match status" value="1"/>
</dbReference>
<dbReference type="Proteomes" id="UP000013307">
    <property type="component" value="Chromosome"/>
</dbReference>
<feature type="domain" description="ATP-grasp" evidence="5">
    <location>
        <begin position="59"/>
        <end position="270"/>
    </location>
</feature>
<evidence type="ECO:0000313" key="6">
    <source>
        <dbReference type="EMBL" id="AGK61539.1"/>
    </source>
</evidence>
<dbReference type="GO" id="GO:0005829">
    <property type="term" value="C:cytosol"/>
    <property type="evidence" value="ECO:0007669"/>
    <property type="project" value="TreeGrafter"/>
</dbReference>
<dbReference type="STRING" id="387631.Asulf_01562"/>
<dbReference type="GO" id="GO:0046872">
    <property type="term" value="F:metal ion binding"/>
    <property type="evidence" value="ECO:0007669"/>
    <property type="project" value="InterPro"/>
</dbReference>
<dbReference type="RefSeq" id="WP_015591137.1">
    <property type="nucleotide sequence ID" value="NC_021169.1"/>
</dbReference>
<evidence type="ECO:0000256" key="4">
    <source>
        <dbReference type="PROSITE-ProRule" id="PRU00409"/>
    </source>
</evidence>
<dbReference type="AlphaFoldDB" id="N0BD62"/>
<dbReference type="GeneID" id="15393197"/>
<name>N0BD62_9EURY</name>
<keyword evidence="7" id="KW-1185">Reference proteome</keyword>
<dbReference type="KEGG" id="ast:Asulf_01562"/>
<dbReference type="PIRSF" id="PIRSF016817">
    <property type="entry name" value="UCP016817_carboligase"/>
    <property type="match status" value="1"/>
</dbReference>
<organism evidence="6 7">
    <name type="scientific">Archaeoglobus sulfaticallidus PM70-1</name>
    <dbReference type="NCBI Taxonomy" id="387631"/>
    <lineage>
        <taxon>Archaea</taxon>
        <taxon>Methanobacteriati</taxon>
        <taxon>Methanobacteriota</taxon>
        <taxon>Archaeoglobi</taxon>
        <taxon>Archaeoglobales</taxon>
        <taxon>Archaeoglobaceae</taxon>
        <taxon>Archaeoglobus</taxon>
    </lineage>
</organism>
<dbReference type="GO" id="GO:0005524">
    <property type="term" value="F:ATP binding"/>
    <property type="evidence" value="ECO:0007669"/>
    <property type="project" value="UniProtKB-UniRule"/>
</dbReference>
<keyword evidence="2 4" id="KW-0547">Nucleotide-binding</keyword>
<dbReference type="InterPro" id="IPR003806">
    <property type="entry name" value="ATP-grasp_PylC-type"/>
</dbReference>
<keyword evidence="3 4" id="KW-0067">ATP-binding</keyword>
<accession>N0BD62</accession>
<dbReference type="SUPFAM" id="SSF56059">
    <property type="entry name" value="Glutathione synthetase ATP-binding domain-like"/>
    <property type="match status" value="1"/>
</dbReference>
<dbReference type="eggNOG" id="arCOG01595">
    <property type="taxonomic scope" value="Archaea"/>
</dbReference>
<sequence>MERILVVGNNVRNVVQSAFKSGFEVYALTKFVDSDLALFSKKVYLIEEESREWVLERANELAERYNARVVLASGYEDIEVKADVLGCEPSKIHDVVDKLKFYRKLESAGLPFPELKSEVDGRVIVKPIRGGGGEDIKLLENEICGKDFLIQEYIEGFPCSASLIVGKDAEVISLNRILAGWSEMNADGFRYSGNTTPLDVKQELRKKLSRLAVELCELFELKGSVGVDFVVDRNMNPYIIEMNPRFQGSLDAIEWSMDVSLFRLHYLAVEGKKVEVPKARRFAGRFVLFADRTIEIRRNLFGNPFFADIPFKGTVYQKDDPVVSILCSGNSESDVMEKAVDRRNLFLKLNHSA</sequence>
<dbReference type="GO" id="GO:0016874">
    <property type="term" value="F:ligase activity"/>
    <property type="evidence" value="ECO:0007669"/>
    <property type="project" value="UniProtKB-KW"/>
</dbReference>
<reference evidence="6 7" key="1">
    <citation type="journal article" date="2013" name="Genome Announc.">
        <title>Complete Genome Sequence of the Thermophilic and Facultatively Chemolithoautotrophic Sulfate Reducer Archaeoglobus sulfaticallidus Strain PM70-1T.</title>
        <authorList>
            <person name="Stokke R."/>
            <person name="Hocking W.P."/>
            <person name="Steinsbu B.O."/>
            <person name="Steen I.H."/>
        </authorList>
    </citation>
    <scope>NUCLEOTIDE SEQUENCE [LARGE SCALE GENOMIC DNA]</scope>
    <source>
        <strain evidence="6">PM70-1</strain>
    </source>
</reference>
<keyword evidence="1 6" id="KW-0436">Ligase</keyword>